<dbReference type="Gene3D" id="3.40.1190.20">
    <property type="match status" value="1"/>
</dbReference>
<proteinExistence type="inferred from homology"/>
<protein>
    <submittedName>
        <fullName evidence="7">Fructokinase</fullName>
        <ecNumber evidence="7">2.7.1.4</ecNumber>
    </submittedName>
</protein>
<dbReference type="PANTHER" id="PTHR43085">
    <property type="entry name" value="HEXOKINASE FAMILY MEMBER"/>
    <property type="match status" value="1"/>
</dbReference>
<evidence type="ECO:0000256" key="3">
    <source>
        <dbReference type="ARBA" id="ARBA00022741"/>
    </source>
</evidence>
<dbReference type="InterPro" id="IPR050306">
    <property type="entry name" value="PfkB_Carbo_kinase"/>
</dbReference>
<dbReference type="SUPFAM" id="SSF53613">
    <property type="entry name" value="Ribokinase-like"/>
    <property type="match status" value="1"/>
</dbReference>
<dbReference type="EMBL" id="JACHVS010000001">
    <property type="protein sequence ID" value="MBB2994977.1"/>
    <property type="molecule type" value="Genomic_DNA"/>
</dbReference>
<dbReference type="AlphaFoldDB" id="A0A839QGX5"/>
<evidence type="ECO:0000313" key="8">
    <source>
        <dbReference type="Proteomes" id="UP000523000"/>
    </source>
</evidence>
<keyword evidence="3" id="KW-0547">Nucleotide-binding</keyword>
<sequence>MLTVIGESLVDVLSGGMSAPAAYVGGSPLNVAVGLARLDHPVTFVGRYGKDEYGAMIHEHLRANSVLEVLAPDDHPTSTARGVLDPAGAATYEFDLVWDLSGFPEAGSAVLDEARLVHTGSIATMVEPGAGTVLEAVMRSRPHATISFDPNIRPSFVSDHAEAVAKVEQFVQLSDVVRASDSDLEWLYPSRSVEDTAAAWLRMGPAMVVATYGSRGPWGITAAGPTQVAAPIVDVVDTVGAGDSFMAALLSALADRDLLGAEHRDKLRGLTLDQFTEVLDYAARAAAVTVSRAGANPPGRREISQQHSAAS</sequence>
<evidence type="ECO:0000256" key="2">
    <source>
        <dbReference type="ARBA" id="ARBA00022679"/>
    </source>
</evidence>
<keyword evidence="4 7" id="KW-0418">Kinase</keyword>
<dbReference type="GO" id="GO:0005524">
    <property type="term" value="F:ATP binding"/>
    <property type="evidence" value="ECO:0007669"/>
    <property type="project" value="UniProtKB-KW"/>
</dbReference>
<evidence type="ECO:0000313" key="7">
    <source>
        <dbReference type="EMBL" id="MBB2994977.1"/>
    </source>
</evidence>
<dbReference type="PANTHER" id="PTHR43085:SF1">
    <property type="entry name" value="PSEUDOURIDINE KINASE-RELATED"/>
    <property type="match status" value="1"/>
</dbReference>
<comment type="similarity">
    <text evidence="1">Belongs to the carbohydrate kinase PfkB family.</text>
</comment>
<comment type="caution">
    <text evidence="7">The sequence shown here is derived from an EMBL/GenBank/DDBJ whole genome shotgun (WGS) entry which is preliminary data.</text>
</comment>
<accession>A0A839QGX5</accession>
<dbReference type="GO" id="GO:0008865">
    <property type="term" value="F:fructokinase activity"/>
    <property type="evidence" value="ECO:0007669"/>
    <property type="project" value="UniProtKB-EC"/>
</dbReference>
<keyword evidence="5" id="KW-0067">ATP-binding</keyword>
<dbReference type="InterPro" id="IPR002173">
    <property type="entry name" value="Carboh/pur_kinase_PfkB_CS"/>
</dbReference>
<dbReference type="Pfam" id="PF00294">
    <property type="entry name" value="PfkB"/>
    <property type="match status" value="1"/>
</dbReference>
<evidence type="ECO:0000259" key="6">
    <source>
        <dbReference type="Pfam" id="PF00294"/>
    </source>
</evidence>
<feature type="domain" description="Carbohydrate kinase PfkB" evidence="6">
    <location>
        <begin position="22"/>
        <end position="297"/>
    </location>
</feature>
<dbReference type="CDD" id="cd01167">
    <property type="entry name" value="bac_FRK"/>
    <property type="match status" value="1"/>
</dbReference>
<dbReference type="InterPro" id="IPR029056">
    <property type="entry name" value="Ribokinase-like"/>
</dbReference>
<gene>
    <name evidence="7" type="ORF">E9229_001168</name>
</gene>
<dbReference type="RefSeq" id="WP_183510292.1">
    <property type="nucleotide sequence ID" value="NZ_BAABGK010000020.1"/>
</dbReference>
<keyword evidence="2 7" id="KW-0808">Transferase</keyword>
<dbReference type="EC" id="2.7.1.4" evidence="7"/>
<dbReference type="PROSITE" id="PS00584">
    <property type="entry name" value="PFKB_KINASES_2"/>
    <property type="match status" value="1"/>
</dbReference>
<evidence type="ECO:0000256" key="5">
    <source>
        <dbReference type="ARBA" id="ARBA00022840"/>
    </source>
</evidence>
<name>A0A839QGX5_9MICC</name>
<organism evidence="7 8">
    <name type="scientific">Paeniglutamicibacter cryotolerans</name>
    <dbReference type="NCBI Taxonomy" id="670079"/>
    <lineage>
        <taxon>Bacteria</taxon>
        <taxon>Bacillati</taxon>
        <taxon>Actinomycetota</taxon>
        <taxon>Actinomycetes</taxon>
        <taxon>Micrococcales</taxon>
        <taxon>Micrococcaceae</taxon>
        <taxon>Paeniglutamicibacter</taxon>
    </lineage>
</organism>
<dbReference type="Proteomes" id="UP000523000">
    <property type="component" value="Unassembled WGS sequence"/>
</dbReference>
<dbReference type="InterPro" id="IPR011611">
    <property type="entry name" value="PfkB_dom"/>
</dbReference>
<evidence type="ECO:0000256" key="4">
    <source>
        <dbReference type="ARBA" id="ARBA00022777"/>
    </source>
</evidence>
<keyword evidence="8" id="KW-1185">Reference proteome</keyword>
<evidence type="ECO:0000256" key="1">
    <source>
        <dbReference type="ARBA" id="ARBA00010688"/>
    </source>
</evidence>
<reference evidence="7 8" key="1">
    <citation type="submission" date="2020-08" db="EMBL/GenBank/DDBJ databases">
        <title>Sequencing the genomes of 1000 actinobacteria strains.</title>
        <authorList>
            <person name="Klenk H.-P."/>
        </authorList>
    </citation>
    <scope>NUCLEOTIDE SEQUENCE [LARGE SCALE GENOMIC DNA]</scope>
    <source>
        <strain evidence="7 8">DSM 22826</strain>
    </source>
</reference>